<protein>
    <recommendedName>
        <fullName evidence="10">Cytochrome P450 monooxygenase</fullName>
    </recommendedName>
</protein>
<dbReference type="PANTHER" id="PTHR24305:SF166">
    <property type="entry name" value="CYTOCHROME P450 12A4, MITOCHONDRIAL-RELATED"/>
    <property type="match status" value="1"/>
</dbReference>
<sequence>MVVLGVQNILLLLVSGLLVNLVFKFIVQPAFLSPLAKIPAGHWSAHFSPLWILYIRWTNQENATILRLHQEKGKILRLGPSELSVNDYAEGLKKIYMGGFPKNNFYAHRFTNYETRNMFTMIDGKEHSERKRMLSNVYSKSIVLSSPTTRATTASIMYKRLLPLLQESSDKGSPIEMLELSYGYAMDAFMAYQFGLSRGSNFIQDVQRRKWYLDLFFRRRPYLFFITETPRLISRLSRVGLRIVPKWVDAATDELETWNLDICDSAEQLLSQNDAIPAEDYPVIYAQERLALRKAYQGITRLYTPRADQTYPFRYEIASDMYDHNAAAHETSGDTLTYVHYEMARDPALQRRLREELLTLDPPILYPAKDQENVQLPDFKAVDGLPLLDAILQETLRLWVAVPGGQPRLTPSPPCSIAGYENIPPNTKVQCYAYALHRNPEVYPEPEKWKPERWLHATPDKLSEMRRWFWAFGSGGRMCIGNNIAIHSMKMAIAATYTNFTSHIVEHGDMTLVDGFTAGPKGNRLNLKFEHV</sequence>
<evidence type="ECO:0000256" key="3">
    <source>
        <dbReference type="ARBA" id="ARBA00022723"/>
    </source>
</evidence>
<organism evidence="8 9">
    <name type="scientific">Cladophialophora chaetospira</name>
    <dbReference type="NCBI Taxonomy" id="386627"/>
    <lineage>
        <taxon>Eukaryota</taxon>
        <taxon>Fungi</taxon>
        <taxon>Dikarya</taxon>
        <taxon>Ascomycota</taxon>
        <taxon>Pezizomycotina</taxon>
        <taxon>Eurotiomycetes</taxon>
        <taxon>Chaetothyriomycetidae</taxon>
        <taxon>Chaetothyriales</taxon>
        <taxon>Herpotrichiellaceae</taxon>
        <taxon>Cladophialophora</taxon>
    </lineage>
</organism>
<dbReference type="InterPro" id="IPR050121">
    <property type="entry name" value="Cytochrome_P450_monoxygenase"/>
</dbReference>
<name>A0AA39CN02_9EURO</name>
<dbReference type="CDD" id="cd11059">
    <property type="entry name" value="CYP_fungal"/>
    <property type="match status" value="1"/>
</dbReference>
<dbReference type="GO" id="GO:0004497">
    <property type="term" value="F:monooxygenase activity"/>
    <property type="evidence" value="ECO:0007669"/>
    <property type="project" value="UniProtKB-KW"/>
</dbReference>
<dbReference type="GO" id="GO:0016705">
    <property type="term" value="F:oxidoreductase activity, acting on paired donors, with incorporation or reduction of molecular oxygen"/>
    <property type="evidence" value="ECO:0007669"/>
    <property type="project" value="InterPro"/>
</dbReference>
<dbReference type="PRINTS" id="PR00465">
    <property type="entry name" value="EP450IV"/>
</dbReference>
<dbReference type="EMBL" id="JAPDRK010000002">
    <property type="protein sequence ID" value="KAJ9615323.1"/>
    <property type="molecule type" value="Genomic_DNA"/>
</dbReference>
<evidence type="ECO:0008006" key="10">
    <source>
        <dbReference type="Google" id="ProtNLM"/>
    </source>
</evidence>
<dbReference type="PANTHER" id="PTHR24305">
    <property type="entry name" value="CYTOCHROME P450"/>
    <property type="match status" value="1"/>
</dbReference>
<feature type="binding site" description="axial binding residue" evidence="6">
    <location>
        <position position="479"/>
    </location>
    <ligand>
        <name>heme</name>
        <dbReference type="ChEBI" id="CHEBI:30413"/>
    </ligand>
    <ligandPart>
        <name>Fe</name>
        <dbReference type="ChEBI" id="CHEBI:18248"/>
    </ligandPart>
</feature>
<dbReference type="Pfam" id="PF00067">
    <property type="entry name" value="p450"/>
    <property type="match status" value="1"/>
</dbReference>
<evidence type="ECO:0000313" key="9">
    <source>
        <dbReference type="Proteomes" id="UP001172673"/>
    </source>
</evidence>
<dbReference type="InterPro" id="IPR002403">
    <property type="entry name" value="Cyt_P450_E_grp-IV"/>
</dbReference>
<evidence type="ECO:0000313" key="8">
    <source>
        <dbReference type="EMBL" id="KAJ9615323.1"/>
    </source>
</evidence>
<dbReference type="GO" id="GO:0005506">
    <property type="term" value="F:iron ion binding"/>
    <property type="evidence" value="ECO:0007669"/>
    <property type="project" value="InterPro"/>
</dbReference>
<comment type="cofactor">
    <cofactor evidence="1 6">
        <name>heme</name>
        <dbReference type="ChEBI" id="CHEBI:30413"/>
    </cofactor>
</comment>
<dbReference type="InterPro" id="IPR036396">
    <property type="entry name" value="Cyt_P450_sf"/>
</dbReference>
<dbReference type="InterPro" id="IPR001128">
    <property type="entry name" value="Cyt_P450"/>
</dbReference>
<keyword evidence="3 6" id="KW-0479">Metal-binding</keyword>
<evidence type="ECO:0000256" key="5">
    <source>
        <dbReference type="ARBA" id="ARBA00023004"/>
    </source>
</evidence>
<dbReference type="SUPFAM" id="SSF48264">
    <property type="entry name" value="Cytochrome P450"/>
    <property type="match status" value="1"/>
</dbReference>
<proteinExistence type="inferred from homology"/>
<dbReference type="Gene3D" id="1.10.630.10">
    <property type="entry name" value="Cytochrome P450"/>
    <property type="match status" value="1"/>
</dbReference>
<keyword evidence="6 7" id="KW-0349">Heme</keyword>
<keyword evidence="7" id="KW-0503">Monooxygenase</keyword>
<gene>
    <name evidence="8" type="ORF">H2200_001398</name>
</gene>
<keyword evidence="4 7" id="KW-0560">Oxidoreductase</keyword>
<dbReference type="GO" id="GO:0020037">
    <property type="term" value="F:heme binding"/>
    <property type="evidence" value="ECO:0007669"/>
    <property type="project" value="InterPro"/>
</dbReference>
<evidence type="ECO:0000256" key="2">
    <source>
        <dbReference type="ARBA" id="ARBA00010617"/>
    </source>
</evidence>
<dbReference type="InterPro" id="IPR017972">
    <property type="entry name" value="Cyt_P450_CS"/>
</dbReference>
<evidence type="ECO:0000256" key="6">
    <source>
        <dbReference type="PIRSR" id="PIRSR602403-1"/>
    </source>
</evidence>
<keyword evidence="5 6" id="KW-0408">Iron</keyword>
<evidence type="ECO:0000256" key="1">
    <source>
        <dbReference type="ARBA" id="ARBA00001971"/>
    </source>
</evidence>
<dbReference type="PROSITE" id="PS00086">
    <property type="entry name" value="CYTOCHROME_P450"/>
    <property type="match status" value="1"/>
</dbReference>
<comment type="caution">
    <text evidence="8">The sequence shown here is derived from an EMBL/GenBank/DDBJ whole genome shotgun (WGS) entry which is preliminary data.</text>
</comment>
<comment type="similarity">
    <text evidence="2 7">Belongs to the cytochrome P450 family.</text>
</comment>
<evidence type="ECO:0000256" key="7">
    <source>
        <dbReference type="RuleBase" id="RU000461"/>
    </source>
</evidence>
<keyword evidence="9" id="KW-1185">Reference proteome</keyword>
<reference evidence="8" key="1">
    <citation type="submission" date="2022-10" db="EMBL/GenBank/DDBJ databases">
        <title>Culturing micro-colonial fungi from biological soil crusts in the Mojave desert and describing Neophaeococcomyces mojavensis, and introducing the new genera and species Taxawa tesnikishii.</title>
        <authorList>
            <person name="Kurbessoian T."/>
            <person name="Stajich J.E."/>
        </authorList>
    </citation>
    <scope>NUCLEOTIDE SEQUENCE</scope>
    <source>
        <strain evidence="8">TK_41</strain>
    </source>
</reference>
<dbReference type="AlphaFoldDB" id="A0AA39CN02"/>
<dbReference type="Proteomes" id="UP001172673">
    <property type="component" value="Unassembled WGS sequence"/>
</dbReference>
<evidence type="ECO:0000256" key="4">
    <source>
        <dbReference type="ARBA" id="ARBA00023002"/>
    </source>
</evidence>
<accession>A0AA39CN02</accession>
<dbReference type="PRINTS" id="PR00385">
    <property type="entry name" value="P450"/>
</dbReference>